<feature type="region of interest" description="Disordered" evidence="1">
    <location>
        <begin position="13"/>
        <end position="33"/>
    </location>
</feature>
<keyword evidence="3" id="KW-1185">Reference proteome</keyword>
<evidence type="ECO:0000313" key="2">
    <source>
        <dbReference type="EMBL" id="KAK3341591.1"/>
    </source>
</evidence>
<evidence type="ECO:0000256" key="1">
    <source>
        <dbReference type="SAM" id="MobiDB-lite"/>
    </source>
</evidence>
<evidence type="ECO:0000313" key="3">
    <source>
        <dbReference type="Proteomes" id="UP001275084"/>
    </source>
</evidence>
<reference evidence="2" key="1">
    <citation type="journal article" date="2023" name="Mol. Phylogenet. Evol.">
        <title>Genome-scale phylogeny and comparative genomics of the fungal order Sordariales.</title>
        <authorList>
            <person name="Hensen N."/>
            <person name="Bonometti L."/>
            <person name="Westerberg I."/>
            <person name="Brannstrom I.O."/>
            <person name="Guillou S."/>
            <person name="Cros-Aarteil S."/>
            <person name="Calhoun S."/>
            <person name="Haridas S."/>
            <person name="Kuo A."/>
            <person name="Mondo S."/>
            <person name="Pangilinan J."/>
            <person name="Riley R."/>
            <person name="LaButti K."/>
            <person name="Andreopoulos B."/>
            <person name="Lipzen A."/>
            <person name="Chen C."/>
            <person name="Yan M."/>
            <person name="Daum C."/>
            <person name="Ng V."/>
            <person name="Clum A."/>
            <person name="Steindorff A."/>
            <person name="Ohm R.A."/>
            <person name="Martin F."/>
            <person name="Silar P."/>
            <person name="Natvig D.O."/>
            <person name="Lalanne C."/>
            <person name="Gautier V."/>
            <person name="Ament-Velasquez S.L."/>
            <person name="Kruys A."/>
            <person name="Hutchinson M.I."/>
            <person name="Powell A.J."/>
            <person name="Barry K."/>
            <person name="Miller A.N."/>
            <person name="Grigoriev I.V."/>
            <person name="Debuchy R."/>
            <person name="Gladieux P."/>
            <person name="Hiltunen Thoren M."/>
            <person name="Johannesson H."/>
        </authorList>
    </citation>
    <scope>NUCLEOTIDE SEQUENCE</scope>
    <source>
        <strain evidence="2">CBS 955.72</strain>
    </source>
</reference>
<sequence>MFLDCLSPRRRNAARQAIVRSPSRRPSSSNSRRLHSLAAQLAASCTSSVPLPSVTQWASISITSRRALLVGRSAPSYQRRHFARDTPTPPVLGMDPHRPRPGPLTHLPCRTRLAQDPDAVSVVVAAAIQNHTIPTAPPRTNLELLLLSAAGLSTYLLTSPFP</sequence>
<protein>
    <submittedName>
        <fullName evidence="2">Uncharacterized protein</fullName>
    </submittedName>
</protein>
<organism evidence="2 3">
    <name type="scientific">Lasiosphaeria hispida</name>
    <dbReference type="NCBI Taxonomy" id="260671"/>
    <lineage>
        <taxon>Eukaryota</taxon>
        <taxon>Fungi</taxon>
        <taxon>Dikarya</taxon>
        <taxon>Ascomycota</taxon>
        <taxon>Pezizomycotina</taxon>
        <taxon>Sordariomycetes</taxon>
        <taxon>Sordariomycetidae</taxon>
        <taxon>Sordariales</taxon>
        <taxon>Lasiosphaeriaceae</taxon>
        <taxon>Lasiosphaeria</taxon>
    </lineage>
</organism>
<reference evidence="2" key="2">
    <citation type="submission" date="2023-06" db="EMBL/GenBank/DDBJ databases">
        <authorList>
            <consortium name="Lawrence Berkeley National Laboratory"/>
            <person name="Haridas S."/>
            <person name="Hensen N."/>
            <person name="Bonometti L."/>
            <person name="Westerberg I."/>
            <person name="Brannstrom I.O."/>
            <person name="Guillou S."/>
            <person name="Cros-Aarteil S."/>
            <person name="Calhoun S."/>
            <person name="Kuo A."/>
            <person name="Mondo S."/>
            <person name="Pangilinan J."/>
            <person name="Riley R."/>
            <person name="Labutti K."/>
            <person name="Andreopoulos B."/>
            <person name="Lipzen A."/>
            <person name="Chen C."/>
            <person name="Yanf M."/>
            <person name="Daum C."/>
            <person name="Ng V."/>
            <person name="Clum A."/>
            <person name="Steindorff A."/>
            <person name="Ohm R."/>
            <person name="Martin F."/>
            <person name="Silar P."/>
            <person name="Natvig D."/>
            <person name="Lalanne C."/>
            <person name="Gautier V."/>
            <person name="Ament-Velasquez S.L."/>
            <person name="Kruys A."/>
            <person name="Hutchinson M.I."/>
            <person name="Powell A.J."/>
            <person name="Barry K."/>
            <person name="Miller A.N."/>
            <person name="Grigoriev I.V."/>
            <person name="Debuchy R."/>
            <person name="Gladieux P."/>
            <person name="Thoren M.H."/>
            <person name="Johannesson H."/>
        </authorList>
    </citation>
    <scope>NUCLEOTIDE SEQUENCE</scope>
    <source>
        <strain evidence="2">CBS 955.72</strain>
    </source>
</reference>
<gene>
    <name evidence="2" type="ORF">B0T25DRAFT_346785</name>
</gene>
<feature type="compositionally biased region" description="Low complexity" evidence="1">
    <location>
        <begin position="20"/>
        <end position="31"/>
    </location>
</feature>
<dbReference type="EMBL" id="JAUIQD010000008">
    <property type="protein sequence ID" value="KAK3341591.1"/>
    <property type="molecule type" value="Genomic_DNA"/>
</dbReference>
<proteinExistence type="predicted"/>
<name>A0AAJ0M8N4_9PEZI</name>
<dbReference type="AlphaFoldDB" id="A0AAJ0M8N4"/>
<comment type="caution">
    <text evidence="2">The sequence shown here is derived from an EMBL/GenBank/DDBJ whole genome shotgun (WGS) entry which is preliminary data.</text>
</comment>
<accession>A0AAJ0M8N4</accession>
<dbReference type="Proteomes" id="UP001275084">
    <property type="component" value="Unassembled WGS sequence"/>
</dbReference>